<name>A0A7J6Y019_TRYCR</name>
<keyword evidence="1" id="KW-0812">Transmembrane</keyword>
<gene>
    <name evidence="2" type="ORF">ECC02_007513</name>
</gene>
<feature type="transmembrane region" description="Helical" evidence="1">
    <location>
        <begin position="315"/>
        <end position="333"/>
    </location>
</feature>
<organism evidence="2 3">
    <name type="scientific">Trypanosoma cruzi</name>
    <dbReference type="NCBI Taxonomy" id="5693"/>
    <lineage>
        <taxon>Eukaryota</taxon>
        <taxon>Discoba</taxon>
        <taxon>Euglenozoa</taxon>
        <taxon>Kinetoplastea</taxon>
        <taxon>Metakinetoplastina</taxon>
        <taxon>Trypanosomatida</taxon>
        <taxon>Trypanosomatidae</taxon>
        <taxon>Trypanosoma</taxon>
        <taxon>Schizotrypanum</taxon>
    </lineage>
</organism>
<feature type="transmembrane region" description="Helical" evidence="1">
    <location>
        <begin position="278"/>
        <end position="295"/>
    </location>
</feature>
<keyword evidence="1" id="KW-1133">Transmembrane helix</keyword>
<dbReference type="VEuPathDB" id="TriTrypDB:BCY84_14661"/>
<keyword evidence="1" id="KW-0472">Membrane</keyword>
<reference evidence="2 3" key="1">
    <citation type="journal article" date="2019" name="Genome Biol. Evol.">
        <title>Nanopore Sequencing Significantly Improves Genome Assembly of the Protozoan Parasite Trypanosoma cruzi.</title>
        <authorList>
            <person name="Diaz-Viraque F."/>
            <person name="Pita S."/>
            <person name="Greif G."/>
            <person name="de Souza R.C.M."/>
            <person name="Iraola G."/>
            <person name="Robello C."/>
        </authorList>
    </citation>
    <scope>NUCLEOTIDE SEQUENCE [LARGE SCALE GENOMIC DNA]</scope>
    <source>
        <strain evidence="2 3">Berenice</strain>
    </source>
</reference>
<dbReference type="AlphaFoldDB" id="A0A7J6Y019"/>
<evidence type="ECO:0000256" key="1">
    <source>
        <dbReference type="SAM" id="Phobius"/>
    </source>
</evidence>
<accession>A0A7J6Y019</accession>
<feature type="transmembrane region" description="Helical" evidence="1">
    <location>
        <begin position="381"/>
        <end position="403"/>
    </location>
</feature>
<protein>
    <submittedName>
        <fullName evidence="2">Uncharacterized protein</fullName>
    </submittedName>
</protein>
<dbReference type="VEuPathDB" id="TriTrypDB:ECC02_007513"/>
<comment type="caution">
    <text evidence="2">The sequence shown here is derived from an EMBL/GenBank/DDBJ whole genome shotgun (WGS) entry which is preliminary data.</text>
</comment>
<evidence type="ECO:0000313" key="3">
    <source>
        <dbReference type="Proteomes" id="UP000583944"/>
    </source>
</evidence>
<dbReference type="EMBL" id="JABDHM010000069">
    <property type="protein sequence ID" value="KAF5219468.1"/>
    <property type="molecule type" value="Genomic_DNA"/>
</dbReference>
<proteinExistence type="predicted"/>
<dbReference type="Proteomes" id="UP000583944">
    <property type="component" value="Unassembled WGS sequence"/>
</dbReference>
<feature type="transmembrane region" description="Helical" evidence="1">
    <location>
        <begin position="21"/>
        <end position="44"/>
    </location>
</feature>
<evidence type="ECO:0000313" key="2">
    <source>
        <dbReference type="EMBL" id="KAF5219468.1"/>
    </source>
</evidence>
<sequence>MQTFWRIWCRLLPKLSSFICIIIIIIIIIFLSLTLSVFFFFFFVCVCVSALTGTGPYGECTVFVCGKALLLMGFLTDYYDKLAKEGRLDALLIFGMYDERVYEVVDRHHLANEILNMLPSPRAAVFLSRGMVYNCISEVVIRDFIKICMMLSRYKSVEEGASLAELIGSCGIPEQYRMNMFNFSETYRHMILSRSYFPQRSVLRLLSYIFCDDVLSDAVAQLQYKSDILNHVNKVYVDTPDFVSWRFSVRVMSLAGGYNEDRSDVEYTEALTRVVTRTIPEFFIYFTVTFFYAMFRHYPRRVRGITPRWLARHRALFSAIYGAVLGVYVNSFLEYRIYKHRVLYELRKSQEYRRRRGAARRGIEYPENKYFNSLEGVTRRIYSMQCTAYSVTVGALLLSMLPLTPVKFPKWMGDVAWRHPFVPRLFPTLLGMHTASRCMVPFVFAPFVTLTIARFNGWGATLYDRYVECRMRMWYRKVEVAFDTSTDVADVDITRDSHQKTI</sequence>